<protein>
    <submittedName>
        <fullName evidence="2">Uncharacterized protein</fullName>
    </submittedName>
</protein>
<dbReference type="InterPro" id="IPR006311">
    <property type="entry name" value="TAT_signal"/>
</dbReference>
<accession>A0ABD5QZ80</accession>
<gene>
    <name evidence="2" type="ORF">ACFPM1_04220</name>
</gene>
<dbReference type="AlphaFoldDB" id="A0ABD5QZ80"/>
<organism evidence="2 3">
    <name type="scientific">Halorubrum rubrum</name>
    <dbReference type="NCBI Taxonomy" id="1126240"/>
    <lineage>
        <taxon>Archaea</taxon>
        <taxon>Methanobacteriati</taxon>
        <taxon>Methanobacteriota</taxon>
        <taxon>Stenosarchaea group</taxon>
        <taxon>Halobacteria</taxon>
        <taxon>Halobacteriales</taxon>
        <taxon>Haloferacaceae</taxon>
        <taxon>Halorubrum</taxon>
    </lineage>
</organism>
<dbReference type="RefSeq" id="WP_256412773.1">
    <property type="nucleotide sequence ID" value="NZ_JANHDM010000012.1"/>
</dbReference>
<dbReference type="EMBL" id="JBHSKY010000004">
    <property type="protein sequence ID" value="MFC5277975.1"/>
    <property type="molecule type" value="Genomic_DNA"/>
</dbReference>
<evidence type="ECO:0000313" key="2">
    <source>
        <dbReference type="EMBL" id="MFC5277975.1"/>
    </source>
</evidence>
<name>A0ABD5QZ80_9EURY</name>
<keyword evidence="3" id="KW-1185">Reference proteome</keyword>
<feature type="compositionally biased region" description="Acidic residues" evidence="1">
    <location>
        <begin position="331"/>
        <end position="342"/>
    </location>
</feature>
<evidence type="ECO:0000313" key="3">
    <source>
        <dbReference type="Proteomes" id="UP001596118"/>
    </source>
</evidence>
<feature type="region of interest" description="Disordered" evidence="1">
    <location>
        <begin position="188"/>
        <end position="208"/>
    </location>
</feature>
<dbReference type="Proteomes" id="UP001596118">
    <property type="component" value="Unassembled WGS sequence"/>
</dbReference>
<dbReference type="PROSITE" id="PS51318">
    <property type="entry name" value="TAT"/>
    <property type="match status" value="1"/>
</dbReference>
<proteinExistence type="predicted"/>
<comment type="caution">
    <text evidence="2">The sequence shown here is derived from an EMBL/GenBank/DDBJ whole genome shotgun (WGS) entry which is preliminary data.</text>
</comment>
<feature type="region of interest" description="Disordered" evidence="1">
    <location>
        <begin position="320"/>
        <end position="342"/>
    </location>
</feature>
<reference evidence="2 3" key="1">
    <citation type="journal article" date="2019" name="Int. J. Syst. Evol. Microbiol.">
        <title>The Global Catalogue of Microorganisms (GCM) 10K type strain sequencing project: providing services to taxonomists for standard genome sequencing and annotation.</title>
        <authorList>
            <consortium name="The Broad Institute Genomics Platform"/>
            <consortium name="The Broad Institute Genome Sequencing Center for Infectious Disease"/>
            <person name="Wu L."/>
            <person name="Ma J."/>
        </authorList>
    </citation>
    <scope>NUCLEOTIDE SEQUENCE [LARGE SCALE GENOMIC DNA]</scope>
    <source>
        <strain evidence="2 3">CGMCC 1.12124</strain>
    </source>
</reference>
<evidence type="ECO:0000256" key="1">
    <source>
        <dbReference type="SAM" id="MobiDB-lite"/>
    </source>
</evidence>
<sequence>MPSRRTLLGRIGTAGVLGTTLAGIASGSAAGTARAADTIGSTAPYDAGRLADGDTVVTAVVDPAVVSAIGLPAPWSTRLSAAMARANVSLADVDSIAGSAALSETEREGAVVVRGSFDPDGLSAAVEDRGRWTTARSRRSGRPVRRFRGRGEPYAVAASDGMLVVGYAPAIDRAASHVDAAVERARAAGSLDGEPTDGAAAGDGSLPALQSGDVAVHADIGESGRNRLRSALSGGPETLRASVEAAGSIGVALDVDGGGGGTDLRYAATLDPTRLTRDRVRRLSGGVDAEGALDDATVGFRGRTVVVDATPTREDLFAVHDDLLSGGDGSPTDDDPADDDAD</sequence>